<reference evidence="4 5" key="1">
    <citation type="journal article" date="2016" name="PLoS Pathog.">
        <title>Biosynthesis of antibiotic leucinostatins in bio-control fungus Purpureocillium lilacinum and their inhibition on phytophthora revealed by genome mining.</title>
        <authorList>
            <person name="Wang G."/>
            <person name="Liu Z."/>
            <person name="Lin R."/>
            <person name="Li E."/>
            <person name="Mao Z."/>
            <person name="Ling J."/>
            <person name="Yang Y."/>
            <person name="Yin W.B."/>
            <person name="Xie B."/>
        </authorList>
    </citation>
    <scope>NUCLEOTIDE SEQUENCE [LARGE SCALE GENOMIC DNA]</scope>
    <source>
        <strain evidence="4">170</strain>
    </source>
</reference>
<dbReference type="PRINTS" id="PR00412">
    <property type="entry name" value="EPOXHYDRLASE"/>
</dbReference>
<dbReference type="STRING" id="1380566.A0A179FYY0"/>
<gene>
    <name evidence="4" type="ORF">VFPPC_02805</name>
</gene>
<dbReference type="OrthoDB" id="408373at2759"/>
<evidence type="ECO:0000259" key="3">
    <source>
        <dbReference type="Pfam" id="PF00561"/>
    </source>
</evidence>
<dbReference type="SUPFAM" id="SSF53474">
    <property type="entry name" value="alpha/beta-Hydrolases"/>
    <property type="match status" value="1"/>
</dbReference>
<dbReference type="InterPro" id="IPR000073">
    <property type="entry name" value="AB_hydrolase_1"/>
</dbReference>
<comment type="caution">
    <text evidence="4">The sequence shown here is derived from an EMBL/GenBank/DDBJ whole genome shotgun (WGS) entry which is preliminary data.</text>
</comment>
<accession>A0A179FYY0</accession>
<protein>
    <submittedName>
        <fullName evidence="4">Epoxide hydrolase</fullName>
    </submittedName>
</protein>
<feature type="domain" description="AB hydrolase-1" evidence="3">
    <location>
        <begin position="49"/>
        <end position="325"/>
    </location>
</feature>
<dbReference type="Pfam" id="PF00561">
    <property type="entry name" value="Abhydrolase_1"/>
    <property type="match status" value="1"/>
</dbReference>
<dbReference type="PANTHER" id="PTHR43329">
    <property type="entry name" value="EPOXIDE HYDROLASE"/>
    <property type="match status" value="1"/>
</dbReference>
<dbReference type="Proteomes" id="UP000078397">
    <property type="component" value="Unassembled WGS sequence"/>
</dbReference>
<name>A0A179FYY0_METCM</name>
<proteinExistence type="inferred from homology"/>
<keyword evidence="1 4" id="KW-0378">Hydrolase</keyword>
<dbReference type="GeneID" id="28846389"/>
<dbReference type="InterPro" id="IPR000639">
    <property type="entry name" value="Epox_hydrolase-like"/>
</dbReference>
<dbReference type="InterPro" id="IPR029058">
    <property type="entry name" value="AB_hydrolase_fold"/>
</dbReference>
<sequence length="352" mass="39417">MPRISRLKINTMVPKLVPNDPRVREETVSIRGKQYNYIIGEPDSQPIETVFLIHGFPDMNFGWRNQIPYLVSLGLRVVAPNMLGYAGTSCPEDLAEFSHKSISADIKELATRFVGENGQIILGGHDWGGAFVWRTVLWYPELIKAIFSVCTPFMPPNPQWVPLEDYIAAGKLTNFKYQLQFAGPDVERELQSEAKIRQFLNGTFGAKGPNGETGFSTDEGVIFDNLPKLGPSPLVSKEELDHYVARYMLQAGPSPMKGPLNWYRMRKINYDEEVALLKNFKKVDAPALFVAASDDIALPPEMSAGMEKWFRDLSRAEVKSSHWALTQAGDEVNKVIGEWLSKVLDGAVKPSL</sequence>
<dbReference type="GO" id="GO:0016787">
    <property type="term" value="F:hydrolase activity"/>
    <property type="evidence" value="ECO:0007669"/>
    <property type="project" value="UniProtKB-KW"/>
</dbReference>
<organism evidence="4 5">
    <name type="scientific">Pochonia chlamydosporia 170</name>
    <dbReference type="NCBI Taxonomy" id="1380566"/>
    <lineage>
        <taxon>Eukaryota</taxon>
        <taxon>Fungi</taxon>
        <taxon>Dikarya</taxon>
        <taxon>Ascomycota</taxon>
        <taxon>Pezizomycotina</taxon>
        <taxon>Sordariomycetes</taxon>
        <taxon>Hypocreomycetidae</taxon>
        <taxon>Hypocreales</taxon>
        <taxon>Clavicipitaceae</taxon>
        <taxon>Pochonia</taxon>
    </lineage>
</organism>
<evidence type="ECO:0000256" key="2">
    <source>
        <dbReference type="ARBA" id="ARBA00038334"/>
    </source>
</evidence>
<comment type="similarity">
    <text evidence="2">Belongs to the AB hydrolase superfamily. Epoxide hydrolase family.</text>
</comment>
<dbReference type="EMBL" id="LSBJ02000002">
    <property type="protein sequence ID" value="OAQ70321.1"/>
    <property type="molecule type" value="Genomic_DNA"/>
</dbReference>
<dbReference type="Gene3D" id="3.40.50.1820">
    <property type="entry name" value="alpha/beta hydrolase"/>
    <property type="match status" value="1"/>
</dbReference>
<evidence type="ECO:0000313" key="5">
    <source>
        <dbReference type="Proteomes" id="UP000078397"/>
    </source>
</evidence>
<dbReference type="KEGG" id="pchm:VFPPC_02805"/>
<evidence type="ECO:0000313" key="4">
    <source>
        <dbReference type="EMBL" id="OAQ70321.1"/>
    </source>
</evidence>
<evidence type="ECO:0000256" key="1">
    <source>
        <dbReference type="ARBA" id="ARBA00022801"/>
    </source>
</evidence>
<dbReference type="AlphaFoldDB" id="A0A179FYY0"/>
<keyword evidence="5" id="KW-1185">Reference proteome</keyword>
<dbReference type="RefSeq" id="XP_018146858.1">
    <property type="nucleotide sequence ID" value="XM_018282395.1"/>
</dbReference>